<dbReference type="GO" id="GO:0005634">
    <property type="term" value="C:nucleus"/>
    <property type="evidence" value="ECO:0007669"/>
    <property type="project" value="UniProtKB-SubCell"/>
</dbReference>
<dbReference type="GO" id="GO:0005737">
    <property type="term" value="C:cytoplasm"/>
    <property type="evidence" value="ECO:0007669"/>
    <property type="project" value="UniProtKB-SubCell"/>
</dbReference>
<dbReference type="PANTHER" id="PTHR41391">
    <property type="entry name" value="RESTRICTION OF TELOMERE CAPPING PROTEIN 4"/>
    <property type="match status" value="1"/>
</dbReference>
<protein>
    <recommendedName>
        <fullName evidence="5">Restriction of telomere capping protein 4</fullName>
    </recommendedName>
</protein>
<name>A0A0H2SLP5_9AGAM</name>
<comment type="similarity">
    <text evidence="4">Belongs to the RTC4 family.</text>
</comment>
<dbReference type="InterPro" id="IPR039024">
    <property type="entry name" value="RTC4"/>
</dbReference>
<keyword evidence="6" id="KW-0963">Cytoplasm</keyword>
<keyword evidence="10" id="KW-1185">Reference proteome</keyword>
<dbReference type="STRING" id="27342.A0A0H2SLP5"/>
<evidence type="ECO:0000313" key="9">
    <source>
        <dbReference type="EMBL" id="KLO17991.1"/>
    </source>
</evidence>
<dbReference type="AlphaFoldDB" id="A0A0H2SLP5"/>
<gene>
    <name evidence="9" type="ORF">SCHPADRAFT_810976</name>
</gene>
<dbReference type="PANTHER" id="PTHR41391:SF1">
    <property type="entry name" value="RESTRICTION OF TELOMERE CAPPING PROTEIN 4"/>
    <property type="match status" value="1"/>
</dbReference>
<evidence type="ECO:0000259" key="8">
    <source>
        <dbReference type="SMART" id="SM01312"/>
    </source>
</evidence>
<evidence type="ECO:0000256" key="6">
    <source>
        <dbReference type="ARBA" id="ARBA00022490"/>
    </source>
</evidence>
<dbReference type="OrthoDB" id="128308at2759"/>
<evidence type="ECO:0000256" key="2">
    <source>
        <dbReference type="ARBA" id="ARBA00004123"/>
    </source>
</evidence>
<feature type="domain" description="Restriction of telomere capping protein 4 C-terminal" evidence="8">
    <location>
        <begin position="43"/>
        <end position="161"/>
    </location>
</feature>
<evidence type="ECO:0000313" key="10">
    <source>
        <dbReference type="Proteomes" id="UP000053477"/>
    </source>
</evidence>
<accession>A0A0H2SLP5</accession>
<feature type="non-terminal residue" evidence="9">
    <location>
        <position position="161"/>
    </location>
</feature>
<evidence type="ECO:0000256" key="5">
    <source>
        <dbReference type="ARBA" id="ARBA00015162"/>
    </source>
</evidence>
<proteinExistence type="inferred from homology"/>
<dbReference type="EMBL" id="KQ085899">
    <property type="protein sequence ID" value="KLO17991.1"/>
    <property type="molecule type" value="Genomic_DNA"/>
</dbReference>
<organism evidence="9 10">
    <name type="scientific">Schizopora paradoxa</name>
    <dbReference type="NCBI Taxonomy" id="27342"/>
    <lineage>
        <taxon>Eukaryota</taxon>
        <taxon>Fungi</taxon>
        <taxon>Dikarya</taxon>
        <taxon>Basidiomycota</taxon>
        <taxon>Agaricomycotina</taxon>
        <taxon>Agaricomycetes</taxon>
        <taxon>Hymenochaetales</taxon>
        <taxon>Schizoporaceae</taxon>
        <taxon>Schizopora</taxon>
    </lineage>
</organism>
<dbReference type="InterPro" id="IPR028094">
    <property type="entry name" value="RTC4_C"/>
</dbReference>
<comment type="subcellular location">
    <subcellularLocation>
        <location evidence="3">Cytoplasm</location>
    </subcellularLocation>
    <subcellularLocation>
        <location evidence="2">Nucleus</location>
    </subcellularLocation>
</comment>
<evidence type="ECO:0000256" key="3">
    <source>
        <dbReference type="ARBA" id="ARBA00004496"/>
    </source>
</evidence>
<evidence type="ECO:0000256" key="1">
    <source>
        <dbReference type="ARBA" id="ARBA00002738"/>
    </source>
</evidence>
<sequence>MCQRHRFEVEQLPKAEAHGWPKKIDFDHLPERVEALRNSLEAVIDDKEGSFFWKELKKAIEKDGLLKSIGLAGQMNAFQNSQPGYYGELGSMIIYQTLCTMFPLETLRSEKIAPLPVTDFIQRILVPETAVALVREDMGSDEAEALKTLRESSSYGAAMFP</sequence>
<evidence type="ECO:0000256" key="4">
    <source>
        <dbReference type="ARBA" id="ARBA00009461"/>
    </source>
</evidence>
<reference evidence="9 10" key="1">
    <citation type="submission" date="2015-04" db="EMBL/GenBank/DDBJ databases">
        <title>Complete genome sequence of Schizopora paradoxa KUC8140, a cosmopolitan wood degrader in East Asia.</title>
        <authorList>
            <consortium name="DOE Joint Genome Institute"/>
            <person name="Min B."/>
            <person name="Park H."/>
            <person name="Jang Y."/>
            <person name="Kim J.-J."/>
            <person name="Kim K.H."/>
            <person name="Pangilinan J."/>
            <person name="Lipzen A."/>
            <person name="Riley R."/>
            <person name="Grigoriev I.V."/>
            <person name="Spatafora J.W."/>
            <person name="Choi I.-G."/>
        </authorList>
    </citation>
    <scope>NUCLEOTIDE SEQUENCE [LARGE SCALE GENOMIC DNA]</scope>
    <source>
        <strain evidence="9 10">KUC8140</strain>
    </source>
</reference>
<evidence type="ECO:0000256" key="7">
    <source>
        <dbReference type="ARBA" id="ARBA00023242"/>
    </source>
</evidence>
<dbReference type="SMART" id="SM01312">
    <property type="entry name" value="RTC4"/>
    <property type="match status" value="1"/>
</dbReference>
<dbReference type="Pfam" id="PF14474">
    <property type="entry name" value="RTC4"/>
    <property type="match status" value="1"/>
</dbReference>
<keyword evidence="7" id="KW-0539">Nucleus</keyword>
<dbReference type="InParanoid" id="A0A0H2SLP5"/>
<comment type="function">
    <text evidence="1">May be involved in a process influencing telomere capping.</text>
</comment>
<dbReference type="Proteomes" id="UP000053477">
    <property type="component" value="Unassembled WGS sequence"/>
</dbReference>